<gene>
    <name evidence="2" type="ORF">EX30DRAFT_363758</name>
</gene>
<accession>A0A4S2MXE5</accession>
<evidence type="ECO:0000256" key="1">
    <source>
        <dbReference type="SAM" id="MobiDB-lite"/>
    </source>
</evidence>
<dbReference type="EMBL" id="ML220119">
    <property type="protein sequence ID" value="TGZ81369.1"/>
    <property type="molecule type" value="Genomic_DNA"/>
</dbReference>
<reference evidence="2 3" key="1">
    <citation type="submission" date="2019-04" db="EMBL/GenBank/DDBJ databases">
        <title>Comparative genomics and transcriptomics to analyze fruiting body development in filamentous ascomycetes.</title>
        <authorList>
            <consortium name="DOE Joint Genome Institute"/>
            <person name="Lutkenhaus R."/>
            <person name="Traeger S."/>
            <person name="Breuer J."/>
            <person name="Kuo A."/>
            <person name="Lipzen A."/>
            <person name="Pangilinan J."/>
            <person name="Dilworth D."/>
            <person name="Sandor L."/>
            <person name="Poggeler S."/>
            <person name="Barry K."/>
            <person name="Grigoriev I.V."/>
            <person name="Nowrousian M."/>
        </authorList>
    </citation>
    <scope>NUCLEOTIDE SEQUENCE [LARGE SCALE GENOMIC DNA]</scope>
    <source>
        <strain evidence="2 3">CBS 389.68</strain>
    </source>
</reference>
<evidence type="ECO:0000313" key="2">
    <source>
        <dbReference type="EMBL" id="TGZ81369.1"/>
    </source>
</evidence>
<proteinExistence type="predicted"/>
<keyword evidence="3" id="KW-1185">Reference proteome</keyword>
<name>A0A4S2MXE5_9PEZI</name>
<dbReference type="Proteomes" id="UP000298138">
    <property type="component" value="Unassembled WGS sequence"/>
</dbReference>
<evidence type="ECO:0000313" key="3">
    <source>
        <dbReference type="Proteomes" id="UP000298138"/>
    </source>
</evidence>
<dbReference type="AlphaFoldDB" id="A0A4S2MXE5"/>
<feature type="compositionally biased region" description="Gly residues" evidence="1">
    <location>
        <begin position="129"/>
        <end position="140"/>
    </location>
</feature>
<organism evidence="2 3">
    <name type="scientific">Ascodesmis nigricans</name>
    <dbReference type="NCBI Taxonomy" id="341454"/>
    <lineage>
        <taxon>Eukaryota</taxon>
        <taxon>Fungi</taxon>
        <taxon>Dikarya</taxon>
        <taxon>Ascomycota</taxon>
        <taxon>Pezizomycotina</taxon>
        <taxon>Pezizomycetes</taxon>
        <taxon>Pezizales</taxon>
        <taxon>Ascodesmidaceae</taxon>
        <taxon>Ascodesmis</taxon>
    </lineage>
</organism>
<protein>
    <submittedName>
        <fullName evidence="2">Uncharacterized protein</fullName>
    </submittedName>
</protein>
<sequence>MFAAARNTLTRAPTVIVHRRAMATQATPSQIKGHARWIKGMASEVLGSVFSPSLRSSGKAAKASGIEEMRAAKEIADRRVESRLKKAKFPTALGVEGQGENLAGWALGCQGMKQRGERKLQVASEKMGPGIGPGGPGNRY</sequence>
<feature type="region of interest" description="Disordered" evidence="1">
    <location>
        <begin position="121"/>
        <end position="140"/>
    </location>
</feature>
<dbReference type="OrthoDB" id="9999611at2759"/>
<dbReference type="InParanoid" id="A0A4S2MXE5"/>